<dbReference type="InterPro" id="IPR002563">
    <property type="entry name" value="Flavin_Rdtase-like_dom"/>
</dbReference>
<keyword evidence="7" id="KW-1185">Reference proteome</keyword>
<dbReference type="SMART" id="SM00903">
    <property type="entry name" value="Flavin_Reduct"/>
    <property type="match status" value="1"/>
</dbReference>
<proteinExistence type="inferred from homology"/>
<dbReference type="RefSeq" id="WP_011584448.1">
    <property type="nucleotide sequence ID" value="NC_008255.1"/>
</dbReference>
<keyword evidence="2" id="KW-0285">Flavoprotein</keyword>
<dbReference type="EMBL" id="CP000383">
    <property type="protein sequence ID" value="ABG58333.1"/>
    <property type="molecule type" value="Genomic_DNA"/>
</dbReference>
<keyword evidence="3" id="KW-0288">FMN</keyword>
<comment type="similarity">
    <text evidence="4">Belongs to the flavoredoxin family.</text>
</comment>
<evidence type="ECO:0000256" key="2">
    <source>
        <dbReference type="ARBA" id="ARBA00022630"/>
    </source>
</evidence>
<evidence type="ECO:0000256" key="4">
    <source>
        <dbReference type="ARBA" id="ARBA00038054"/>
    </source>
</evidence>
<dbReference type="PANTHER" id="PTHR33798">
    <property type="entry name" value="FLAVOPROTEIN OXYGENASE"/>
    <property type="match status" value="1"/>
</dbReference>
<evidence type="ECO:0000259" key="5">
    <source>
        <dbReference type="SMART" id="SM00903"/>
    </source>
</evidence>
<organism evidence="6 7">
    <name type="scientific">Cytophaga hutchinsonii (strain ATCC 33406 / DSM 1761 / CIP 103989 / NBRC 15051 / NCIMB 9469 / D465)</name>
    <dbReference type="NCBI Taxonomy" id="269798"/>
    <lineage>
        <taxon>Bacteria</taxon>
        <taxon>Pseudomonadati</taxon>
        <taxon>Bacteroidota</taxon>
        <taxon>Cytophagia</taxon>
        <taxon>Cytophagales</taxon>
        <taxon>Cytophagaceae</taxon>
        <taxon>Cytophaga</taxon>
    </lineage>
</organism>
<name>A0A6N4SPX5_CYTH3</name>
<gene>
    <name evidence="6" type="ordered locus">CHU_1056</name>
</gene>
<evidence type="ECO:0000256" key="1">
    <source>
        <dbReference type="ARBA" id="ARBA00001917"/>
    </source>
</evidence>
<evidence type="ECO:0000256" key="3">
    <source>
        <dbReference type="ARBA" id="ARBA00022643"/>
    </source>
</evidence>
<dbReference type="Pfam" id="PF01613">
    <property type="entry name" value="Flavin_Reduct"/>
    <property type="match status" value="1"/>
</dbReference>
<dbReference type="GO" id="GO:0010181">
    <property type="term" value="F:FMN binding"/>
    <property type="evidence" value="ECO:0007669"/>
    <property type="project" value="InterPro"/>
</dbReference>
<evidence type="ECO:0000313" key="7">
    <source>
        <dbReference type="Proteomes" id="UP000001822"/>
    </source>
</evidence>
<evidence type="ECO:0000313" key="6">
    <source>
        <dbReference type="EMBL" id="ABG58333.1"/>
    </source>
</evidence>
<sequence length="217" mass="24140">METHLSLNDLMDMEIRKRANLVNSTGGFKSICLIGSVDPEGRTNVAPFSSIVHIGASPPLIAFIVRPDSAERHTLSNILETGVYTINHLNEQIYRQAHQTSARYPKEQSEFDAAGLTAVYKNDFAAPYVSESAVQLGVQFKERIDLAINGTILIIGQILHLYFPTDCLLEDAFLDLEKANTITCSGLDSYHKTQRLERLSYAKPGQELTPVNFMPLE</sequence>
<dbReference type="InterPro" id="IPR012349">
    <property type="entry name" value="Split_barrel_FMN-bd"/>
</dbReference>
<dbReference type="AlphaFoldDB" id="A0A6N4SPX5"/>
<accession>A0A6N4SPX5</accession>
<dbReference type="OrthoDB" id="5293996at2"/>
<dbReference type="GO" id="GO:0016646">
    <property type="term" value="F:oxidoreductase activity, acting on the CH-NH group of donors, NAD or NADP as acceptor"/>
    <property type="evidence" value="ECO:0007669"/>
    <property type="project" value="UniProtKB-ARBA"/>
</dbReference>
<comment type="cofactor">
    <cofactor evidence="1">
        <name>FMN</name>
        <dbReference type="ChEBI" id="CHEBI:58210"/>
    </cofactor>
</comment>
<protein>
    <recommendedName>
        <fullName evidence="5">Flavin reductase like domain-containing protein</fullName>
    </recommendedName>
</protein>
<dbReference type="Proteomes" id="UP000001822">
    <property type="component" value="Chromosome"/>
</dbReference>
<feature type="domain" description="Flavin reductase like" evidence="5">
    <location>
        <begin position="26"/>
        <end position="175"/>
    </location>
</feature>
<dbReference type="PANTHER" id="PTHR33798:SF5">
    <property type="entry name" value="FLAVIN REDUCTASE LIKE DOMAIN-CONTAINING PROTEIN"/>
    <property type="match status" value="1"/>
</dbReference>
<dbReference type="Gene3D" id="2.30.110.10">
    <property type="entry name" value="Electron Transport, Fmn-binding Protein, Chain A"/>
    <property type="match status" value="1"/>
</dbReference>
<dbReference type="SUPFAM" id="SSF50475">
    <property type="entry name" value="FMN-binding split barrel"/>
    <property type="match status" value="1"/>
</dbReference>
<reference evidence="6 7" key="1">
    <citation type="journal article" date="2007" name="Appl. Environ. Microbiol.">
        <title>Genome sequence of the cellulolytic gliding bacterium Cytophaga hutchinsonii.</title>
        <authorList>
            <person name="Xie G."/>
            <person name="Bruce D.C."/>
            <person name="Challacombe J.F."/>
            <person name="Chertkov O."/>
            <person name="Detter J.C."/>
            <person name="Gilna P."/>
            <person name="Han C.S."/>
            <person name="Lucas S."/>
            <person name="Misra M."/>
            <person name="Myers G.L."/>
            <person name="Richardson P."/>
            <person name="Tapia R."/>
            <person name="Thayer N."/>
            <person name="Thompson L.S."/>
            <person name="Brettin T.S."/>
            <person name="Henrissat B."/>
            <person name="Wilson D.B."/>
            <person name="McBride M.J."/>
        </authorList>
    </citation>
    <scope>NUCLEOTIDE SEQUENCE [LARGE SCALE GENOMIC DNA]</scope>
    <source>
        <strain evidence="7">ATCC 33406 / DSM 1761 / CIP 103989 / NBRC 15051 / NCIMB 9469 / D465</strain>
    </source>
</reference>
<dbReference type="KEGG" id="chu:CHU_1056"/>